<accession>A0A2N0A378</accession>
<comment type="caution">
    <text evidence="1">The sequence shown here is derived from an EMBL/GenBank/DDBJ whole genome shotgun (WGS) entry which is preliminary data.</text>
</comment>
<protein>
    <submittedName>
        <fullName evidence="1">Uncharacterized protein</fullName>
    </submittedName>
</protein>
<dbReference type="AlphaFoldDB" id="A0A2N0A378"/>
<keyword evidence="2" id="KW-1185">Reference proteome</keyword>
<name>A0A2N0A378_9LEPT</name>
<dbReference type="Proteomes" id="UP000231843">
    <property type="component" value="Unassembled WGS sequence"/>
</dbReference>
<proteinExistence type="predicted"/>
<dbReference type="OrthoDB" id="1400303at2"/>
<reference evidence="1 2" key="1">
    <citation type="submission" date="2017-07" db="EMBL/GenBank/DDBJ databases">
        <title>Leptospira spp. isolated from tropical soils.</title>
        <authorList>
            <person name="Thibeaux R."/>
            <person name="Iraola G."/>
            <person name="Ferres I."/>
            <person name="Bierque E."/>
            <person name="Girault D."/>
            <person name="Soupe-Gilbert M.-E."/>
            <person name="Picardeau M."/>
            <person name="Goarant C."/>
        </authorList>
    </citation>
    <scope>NUCLEOTIDE SEQUENCE [LARGE SCALE GENOMIC DNA]</scope>
    <source>
        <strain evidence="1 2">ES4-C-A1</strain>
    </source>
</reference>
<evidence type="ECO:0000313" key="1">
    <source>
        <dbReference type="EMBL" id="PJZ78792.1"/>
    </source>
</evidence>
<organism evidence="1 2">
    <name type="scientific">Leptospira neocaledonica</name>
    <dbReference type="NCBI Taxonomy" id="2023192"/>
    <lineage>
        <taxon>Bacteria</taxon>
        <taxon>Pseudomonadati</taxon>
        <taxon>Spirochaetota</taxon>
        <taxon>Spirochaetia</taxon>
        <taxon>Leptospirales</taxon>
        <taxon>Leptospiraceae</taxon>
        <taxon>Leptospira</taxon>
    </lineage>
</organism>
<sequence>MMQSESQKARIKVIQLAKADPATYRYLFSKLAVTNKPESWLVDLENAEMLIPSKILPIIERYEKGKKIIQFEFWPGFPYLENLSKINSELKDREISRYLINFISQILSRLKNEERGLQTDLSLLKIFGSIPVEHLDDNNIDLLSNLISEQKSALAYTIKNQIAPNIFGSKNPVFISKFLDQILRYSSTIKKGHFSEINSIEIRSILPTRILSEIINTYCNNLSQPEFQKTYATSLQIIESLIGEDPKQFEYYRITTIEDNNKLRHYSLYPFHYILSDLLRDSIEILNISERKKIIYFLFSKNHSYFKRLAIYFIGKNFTELRNLFWNHFNEENPIHEFKIKHELFELLKNNVLNLTEVEADHVIKWVEDIDMEKYNNSLNGRGETWLQQRIAYDKLEWYLEALGDSNYQKIIDKITENKAICKWQRSIPGGQFFAPSEGGFFIEKSPISSEDLIKLDYKAIAEYIRNFQPDPATSPEGPNHNGLAREFEKTLTADPNKFINNLEDFENIPSSYKYTLFNSLIEIVRKSDHFDEKKIFHFTLKLMNDQEFWKKVTISERFYSFEASLVGEVARLTREILIKRKKFIEKDLIVDSQKIVFTLLRNNTIIFDGKLTLDDLINSISGKIYEVANILWSLIEEYNKIHPNALVRNEITQIIEENLSYNQSKDDFLFYFGSGFHSFWYYQKPWTIEKFEQLMKSDAAKFAHVLNGLFETIPHVYMEIYEYFFSNGLFKKAIRLSNLSERAKENVAHYILIGGMEKGENVLEKKSLINDLIGSSDYYILSRIGWLFWEYTDRTNSKAQMIMPSVFKLIVGRLHEFEGEERNSILQHLNKWPELLDEWNQETVQLITKLAQLTSESHFSDYYIEAFTKHWEKTPDLVLDAYINILRKKNFPYYPDEGRKQLFEKICNKNRKIALEIYNLYTMQGIYDLKEIWERFGNNKS</sequence>
<gene>
    <name evidence="1" type="ORF">CH365_00740</name>
</gene>
<evidence type="ECO:0000313" key="2">
    <source>
        <dbReference type="Proteomes" id="UP000231843"/>
    </source>
</evidence>
<dbReference type="EMBL" id="NPEA01000001">
    <property type="protein sequence ID" value="PJZ78792.1"/>
    <property type="molecule type" value="Genomic_DNA"/>
</dbReference>
<dbReference type="RefSeq" id="WP_100766696.1">
    <property type="nucleotide sequence ID" value="NZ_NPEA01000001.1"/>
</dbReference>